<protein>
    <submittedName>
        <fullName evidence="4">DUF447 family protein</fullName>
    </submittedName>
</protein>
<dbReference type="SUPFAM" id="SSF50475">
    <property type="entry name" value="FMN-binding split barrel"/>
    <property type="match status" value="1"/>
</dbReference>
<reference evidence="4 5" key="1">
    <citation type="submission" date="2019-12" db="EMBL/GenBank/DDBJ databases">
        <title>Halocatena pleomorpha gen. nov. sp. nov., an extremely halophilic archaeon of family Halobacteriaceae isolated from saltpan soil.</title>
        <authorList>
            <person name="Pal Y."/>
            <person name="Verma A."/>
            <person name="Krishnamurthi S."/>
            <person name="Kumar P."/>
        </authorList>
    </citation>
    <scope>NUCLEOTIDE SEQUENCE [LARGE SCALE GENOMIC DNA]</scope>
    <source>
        <strain evidence="4 5">JCM 16495</strain>
    </source>
</reference>
<dbReference type="Gene3D" id="2.30.110.10">
    <property type="entry name" value="Electron Transport, Fmn-binding Protein, Chain A"/>
    <property type="match status" value="1"/>
</dbReference>
<evidence type="ECO:0000259" key="3">
    <source>
        <dbReference type="Pfam" id="PF20766"/>
    </source>
</evidence>
<proteinExistence type="predicted"/>
<accession>A0A6B0GMM6</accession>
<dbReference type="InterPro" id="IPR007386">
    <property type="entry name" value="DUF447_N"/>
</dbReference>
<dbReference type="Pfam" id="PF04289">
    <property type="entry name" value="DUF447_N"/>
    <property type="match status" value="1"/>
</dbReference>
<keyword evidence="5" id="KW-1185">Reference proteome</keyword>
<dbReference type="AlphaFoldDB" id="A0A6B0GMM6"/>
<evidence type="ECO:0000256" key="1">
    <source>
        <dbReference type="SAM" id="MobiDB-lite"/>
    </source>
</evidence>
<comment type="caution">
    <text evidence="4">The sequence shown here is derived from an EMBL/GenBank/DDBJ whole genome shotgun (WGS) entry which is preliminary data.</text>
</comment>
<organism evidence="4 5">
    <name type="scientific">Halomarina oriensis</name>
    <dbReference type="NCBI Taxonomy" id="671145"/>
    <lineage>
        <taxon>Archaea</taxon>
        <taxon>Methanobacteriati</taxon>
        <taxon>Methanobacteriota</taxon>
        <taxon>Stenosarchaea group</taxon>
        <taxon>Halobacteria</taxon>
        <taxon>Halobacteriales</taxon>
        <taxon>Natronomonadaceae</taxon>
        <taxon>Halomarina</taxon>
    </lineage>
</organism>
<dbReference type="Proteomes" id="UP000451471">
    <property type="component" value="Unassembled WGS sequence"/>
</dbReference>
<evidence type="ECO:0000313" key="4">
    <source>
        <dbReference type="EMBL" id="MWG36014.1"/>
    </source>
</evidence>
<evidence type="ECO:0000259" key="2">
    <source>
        <dbReference type="Pfam" id="PF04289"/>
    </source>
</evidence>
<sequence length="218" mass="24101">MSDPTDTEGGDHDHVGTRPDPLAPNGWPVAWEGCVESVVTTLGPNDRWNVAALGVFAPEEPSDPHDRVTARTWGRTRTWRNFVERGEGYVQFTRDPVDFVEAACTVREEESPVLASADAWVHVAVESVAEGAEGETQWVEWELTPIEASVERRVVPTVDRAHAAVVDATVAASRLGVSGYDDGTLHERIRHCESVVDSCGGRRVRDAWDRFERTLDRS</sequence>
<dbReference type="InterPro" id="IPR012349">
    <property type="entry name" value="Split_barrel_FMN-bd"/>
</dbReference>
<dbReference type="Pfam" id="PF20766">
    <property type="entry name" value="DUF447_C"/>
    <property type="match status" value="1"/>
</dbReference>
<feature type="region of interest" description="Disordered" evidence="1">
    <location>
        <begin position="1"/>
        <end position="24"/>
    </location>
</feature>
<dbReference type="RefSeq" id="WP_394351454.1">
    <property type="nucleotide sequence ID" value="NZ_WSZK01000030.1"/>
</dbReference>
<dbReference type="EMBL" id="WSZK01000030">
    <property type="protein sequence ID" value="MWG36014.1"/>
    <property type="molecule type" value="Genomic_DNA"/>
</dbReference>
<gene>
    <name evidence="4" type="ORF">GQS65_16220</name>
</gene>
<name>A0A6B0GMM6_9EURY</name>
<feature type="domain" description="DUF447" evidence="2">
    <location>
        <begin position="36"/>
        <end position="151"/>
    </location>
</feature>
<dbReference type="Gene3D" id="1.20.58.290">
    <property type="entry name" value="Hypothetical membrane protein ta0354_69_121"/>
    <property type="match status" value="1"/>
</dbReference>
<evidence type="ECO:0000313" key="5">
    <source>
        <dbReference type="Proteomes" id="UP000451471"/>
    </source>
</evidence>
<feature type="domain" description="DUF447" evidence="3">
    <location>
        <begin position="160"/>
        <end position="211"/>
    </location>
</feature>
<dbReference type="InterPro" id="IPR049288">
    <property type="entry name" value="DUF447_C"/>
</dbReference>